<reference evidence="4" key="1">
    <citation type="submission" date="2022-03" db="EMBL/GenBank/DDBJ databases">
        <authorList>
            <person name="Lindestad O."/>
        </authorList>
    </citation>
    <scope>NUCLEOTIDE SEQUENCE</scope>
</reference>
<proteinExistence type="predicted"/>
<comment type="caution">
    <text evidence="4">The sequence shown here is derived from an EMBL/GenBank/DDBJ whole genome shotgun (WGS) entry which is preliminary data.</text>
</comment>
<dbReference type="Gene3D" id="1.10.10.60">
    <property type="entry name" value="Homeodomain-like"/>
    <property type="match status" value="1"/>
</dbReference>
<comment type="subcellular location">
    <subcellularLocation>
        <location evidence="1 2">Nucleus</location>
    </subcellularLocation>
</comment>
<keyword evidence="2" id="KW-0539">Nucleus</keyword>
<feature type="domain" description="HTH psq-type" evidence="3">
    <location>
        <begin position="1"/>
        <end position="56"/>
    </location>
</feature>
<dbReference type="EMBL" id="CAKXAJ010019093">
    <property type="protein sequence ID" value="CAH2218129.1"/>
    <property type="molecule type" value="Genomic_DNA"/>
</dbReference>
<dbReference type="OrthoDB" id="6916717at2759"/>
<dbReference type="Pfam" id="PF05225">
    <property type="entry name" value="HTH_psq"/>
    <property type="match status" value="1"/>
</dbReference>
<dbReference type="AlphaFoldDB" id="A0A8S4QRS2"/>
<evidence type="ECO:0000313" key="5">
    <source>
        <dbReference type="Proteomes" id="UP000838756"/>
    </source>
</evidence>
<evidence type="ECO:0000313" key="4">
    <source>
        <dbReference type="EMBL" id="CAH2218129.1"/>
    </source>
</evidence>
<evidence type="ECO:0000259" key="3">
    <source>
        <dbReference type="PROSITE" id="PS50960"/>
    </source>
</evidence>
<sequence>MPRNYKRNTEPRYSLDDLKKAIDDVKTKKLSIGRAAETYNVPKTTINDRLKKAVIKQPRSGRKPLFTEEQETQLVDYIIKCS</sequence>
<dbReference type="InterPro" id="IPR007889">
    <property type="entry name" value="HTH_Psq"/>
</dbReference>
<keyword evidence="2" id="KW-0238">DNA-binding</keyword>
<dbReference type="PROSITE" id="PS50960">
    <property type="entry name" value="HTH_PSQ"/>
    <property type="match status" value="1"/>
</dbReference>
<dbReference type="SUPFAM" id="SSF46689">
    <property type="entry name" value="Homeodomain-like"/>
    <property type="match status" value="1"/>
</dbReference>
<dbReference type="GO" id="GO:0003677">
    <property type="term" value="F:DNA binding"/>
    <property type="evidence" value="ECO:0007669"/>
    <property type="project" value="UniProtKB-UniRule"/>
</dbReference>
<evidence type="ECO:0000256" key="2">
    <source>
        <dbReference type="PROSITE-ProRule" id="PRU00320"/>
    </source>
</evidence>
<name>A0A8S4QRS2_9NEOP</name>
<gene>
    <name evidence="4" type="primary">jg1081</name>
    <name evidence="4" type="ORF">PAEG_LOCUS5976</name>
</gene>
<protein>
    <submittedName>
        <fullName evidence="4">Jg1081 protein</fullName>
    </submittedName>
</protein>
<keyword evidence="5" id="KW-1185">Reference proteome</keyword>
<accession>A0A8S4QRS2</accession>
<evidence type="ECO:0000256" key="1">
    <source>
        <dbReference type="ARBA" id="ARBA00004123"/>
    </source>
</evidence>
<organism evidence="4 5">
    <name type="scientific">Pararge aegeria aegeria</name>
    <dbReference type="NCBI Taxonomy" id="348720"/>
    <lineage>
        <taxon>Eukaryota</taxon>
        <taxon>Metazoa</taxon>
        <taxon>Ecdysozoa</taxon>
        <taxon>Arthropoda</taxon>
        <taxon>Hexapoda</taxon>
        <taxon>Insecta</taxon>
        <taxon>Pterygota</taxon>
        <taxon>Neoptera</taxon>
        <taxon>Endopterygota</taxon>
        <taxon>Lepidoptera</taxon>
        <taxon>Glossata</taxon>
        <taxon>Ditrysia</taxon>
        <taxon>Papilionoidea</taxon>
        <taxon>Nymphalidae</taxon>
        <taxon>Satyrinae</taxon>
        <taxon>Satyrini</taxon>
        <taxon>Parargina</taxon>
        <taxon>Pararge</taxon>
    </lineage>
</organism>
<dbReference type="GO" id="GO:0005634">
    <property type="term" value="C:nucleus"/>
    <property type="evidence" value="ECO:0007669"/>
    <property type="project" value="UniProtKB-SubCell"/>
</dbReference>
<feature type="DNA-binding region" description="H-T-H motif" evidence="2">
    <location>
        <begin position="32"/>
        <end position="52"/>
    </location>
</feature>
<dbReference type="InterPro" id="IPR009057">
    <property type="entry name" value="Homeodomain-like_sf"/>
</dbReference>
<dbReference type="Proteomes" id="UP000838756">
    <property type="component" value="Unassembled WGS sequence"/>
</dbReference>